<dbReference type="Gene3D" id="1.10.45.10">
    <property type="entry name" value="Vanillyl-alcohol Oxidase, Chain A, domain 4"/>
    <property type="match status" value="1"/>
</dbReference>
<evidence type="ECO:0000256" key="5">
    <source>
        <dbReference type="SAM" id="MobiDB-lite"/>
    </source>
</evidence>
<dbReference type="GO" id="GO:0071949">
    <property type="term" value="F:FAD binding"/>
    <property type="evidence" value="ECO:0007669"/>
    <property type="project" value="InterPro"/>
</dbReference>
<evidence type="ECO:0000313" key="8">
    <source>
        <dbReference type="Proteomes" id="UP000282454"/>
    </source>
</evidence>
<dbReference type="PANTHER" id="PTHR42934:SF2">
    <property type="entry name" value="GLYCOLATE OXIDASE SUBUNIT GLCD"/>
    <property type="match status" value="1"/>
</dbReference>
<feature type="compositionally biased region" description="Basic and acidic residues" evidence="5">
    <location>
        <begin position="480"/>
        <end position="489"/>
    </location>
</feature>
<evidence type="ECO:0000256" key="2">
    <source>
        <dbReference type="ARBA" id="ARBA00022630"/>
    </source>
</evidence>
<dbReference type="FunFam" id="1.10.45.10:FF:000001">
    <property type="entry name" value="D-lactate dehydrogenase mitochondrial"/>
    <property type="match status" value="1"/>
</dbReference>
<dbReference type="RefSeq" id="WP_121393095.1">
    <property type="nucleotide sequence ID" value="NZ_RCDD01000004.1"/>
</dbReference>
<keyword evidence="4" id="KW-0560">Oxidoreductase</keyword>
<dbReference type="Gene3D" id="3.30.465.10">
    <property type="match status" value="1"/>
</dbReference>
<dbReference type="PROSITE" id="PS51387">
    <property type="entry name" value="FAD_PCMH"/>
    <property type="match status" value="1"/>
</dbReference>
<dbReference type="SUPFAM" id="SSF56176">
    <property type="entry name" value="FAD-binding/transporter-associated domain-like"/>
    <property type="match status" value="1"/>
</dbReference>
<dbReference type="OrthoDB" id="9811557at2"/>
<dbReference type="Pfam" id="PF02913">
    <property type="entry name" value="FAD-oxidase_C"/>
    <property type="match status" value="1"/>
</dbReference>
<dbReference type="PANTHER" id="PTHR42934">
    <property type="entry name" value="GLYCOLATE OXIDASE SUBUNIT GLCD"/>
    <property type="match status" value="1"/>
</dbReference>
<gene>
    <name evidence="7" type="ORF">CLV68_4773</name>
</gene>
<dbReference type="InterPro" id="IPR006094">
    <property type="entry name" value="Oxid_FAD_bind_N"/>
</dbReference>
<feature type="region of interest" description="Disordered" evidence="5">
    <location>
        <begin position="453"/>
        <end position="489"/>
    </location>
</feature>
<comment type="cofactor">
    <cofactor evidence="1">
        <name>FAD</name>
        <dbReference type="ChEBI" id="CHEBI:57692"/>
    </cofactor>
</comment>
<name>A0A421AZR3_9PSEU</name>
<keyword evidence="8" id="KW-1185">Reference proteome</keyword>
<feature type="domain" description="FAD-binding PCMH-type" evidence="6">
    <location>
        <begin position="33"/>
        <end position="212"/>
    </location>
</feature>
<evidence type="ECO:0000256" key="3">
    <source>
        <dbReference type="ARBA" id="ARBA00022827"/>
    </source>
</evidence>
<dbReference type="Gene3D" id="3.30.70.2740">
    <property type="match status" value="1"/>
</dbReference>
<dbReference type="EMBL" id="RCDD01000004">
    <property type="protein sequence ID" value="RLK55289.1"/>
    <property type="molecule type" value="Genomic_DNA"/>
</dbReference>
<evidence type="ECO:0000259" key="6">
    <source>
        <dbReference type="PROSITE" id="PS51387"/>
    </source>
</evidence>
<evidence type="ECO:0000313" key="7">
    <source>
        <dbReference type="EMBL" id="RLK55289.1"/>
    </source>
</evidence>
<sequence length="489" mass="51041">MADVGARLAGVVEDVRSGADVAEEYGHDEALSTALVRPAYVVRPRTAEEVAAVLRVATEERVPVTARGCGTGLSGGAIPSANGIVVSFERMNAVLEIDTDNHVAVVQPGVTLRELDERTAAAGLVYPVYPGELSASLGGNVATNAGGMRAVKYGVTRHHVLGLEAVLPTGEVLRTGGKFVKSSTGYDLTQLIVGSEGTLALVTEATLKLRPRIRHNATVLAPFRDLAGVTAAVPEVVASGLAPLILEYIDGLTMGAITYTADLQLGVPDEVRDTAQAYLVVMLENREQDRLDADVEAAGQLLSDLGAIDVYVLPGGAARKLVEARERAFHTAKAAGADDVIDTVVPRAALPAFMAEVTTIAQANETFIVGCGHAGDGNVHLALFQKDPDKRATVLKALFAAAMTLGGAISGEHGLGRTKRRYFLDLEDPAKLALLHRIKHAFDPAGILNPGVLLDSTPDDGTLEDGTPDGSTPDGSTARDGGDHHEGQV</sequence>
<feature type="compositionally biased region" description="Acidic residues" evidence="5">
    <location>
        <begin position="457"/>
        <end position="467"/>
    </location>
</feature>
<protein>
    <submittedName>
        <fullName evidence="7">Glycolate oxidase</fullName>
    </submittedName>
</protein>
<dbReference type="InterPro" id="IPR004113">
    <property type="entry name" value="FAD-bd_oxidored_4_C"/>
</dbReference>
<dbReference type="InterPro" id="IPR016171">
    <property type="entry name" value="Vanillyl_alc_oxidase_C-sub2"/>
</dbReference>
<comment type="caution">
    <text evidence="7">The sequence shown here is derived from an EMBL/GenBank/DDBJ whole genome shotgun (WGS) entry which is preliminary data.</text>
</comment>
<dbReference type="Pfam" id="PF01565">
    <property type="entry name" value="FAD_binding_4"/>
    <property type="match status" value="1"/>
</dbReference>
<accession>A0A421AZR3</accession>
<keyword evidence="3" id="KW-0274">FAD</keyword>
<organism evidence="7 8">
    <name type="scientific">Actinokineospora cianjurensis</name>
    <dbReference type="NCBI Taxonomy" id="585224"/>
    <lineage>
        <taxon>Bacteria</taxon>
        <taxon>Bacillati</taxon>
        <taxon>Actinomycetota</taxon>
        <taxon>Actinomycetes</taxon>
        <taxon>Pseudonocardiales</taxon>
        <taxon>Pseudonocardiaceae</taxon>
        <taxon>Actinokineospora</taxon>
    </lineage>
</organism>
<dbReference type="GO" id="GO:0016491">
    <property type="term" value="F:oxidoreductase activity"/>
    <property type="evidence" value="ECO:0007669"/>
    <property type="project" value="UniProtKB-KW"/>
</dbReference>
<dbReference type="InterPro" id="IPR051914">
    <property type="entry name" value="FAD-linked_OxidoTrans_Type4"/>
</dbReference>
<dbReference type="InterPro" id="IPR036318">
    <property type="entry name" value="FAD-bd_PCMH-like_sf"/>
</dbReference>
<dbReference type="InterPro" id="IPR016164">
    <property type="entry name" value="FAD-linked_Oxase-like_C"/>
</dbReference>
<proteinExistence type="predicted"/>
<reference evidence="7 8" key="1">
    <citation type="submission" date="2018-10" db="EMBL/GenBank/DDBJ databases">
        <title>Genomic Encyclopedia of Archaeal and Bacterial Type Strains, Phase II (KMG-II): from individual species to whole genera.</title>
        <authorList>
            <person name="Goeker M."/>
        </authorList>
    </citation>
    <scope>NUCLEOTIDE SEQUENCE [LARGE SCALE GENOMIC DNA]</scope>
    <source>
        <strain evidence="7 8">DSM 45657</strain>
    </source>
</reference>
<evidence type="ECO:0000256" key="4">
    <source>
        <dbReference type="ARBA" id="ARBA00023002"/>
    </source>
</evidence>
<dbReference type="Proteomes" id="UP000282454">
    <property type="component" value="Unassembled WGS sequence"/>
</dbReference>
<dbReference type="InterPro" id="IPR016169">
    <property type="entry name" value="FAD-bd_PCMH_sub2"/>
</dbReference>
<keyword evidence="2" id="KW-0285">Flavoprotein</keyword>
<dbReference type="InterPro" id="IPR016166">
    <property type="entry name" value="FAD-bd_PCMH"/>
</dbReference>
<dbReference type="SUPFAM" id="SSF55103">
    <property type="entry name" value="FAD-linked oxidases, C-terminal domain"/>
    <property type="match status" value="1"/>
</dbReference>
<evidence type="ECO:0000256" key="1">
    <source>
        <dbReference type="ARBA" id="ARBA00001974"/>
    </source>
</evidence>
<dbReference type="AlphaFoldDB" id="A0A421AZR3"/>